<reference evidence="1 2" key="1">
    <citation type="submission" date="2008-08" db="EMBL/GenBank/DDBJ databases">
        <authorList>
            <person name="Madupu R."/>
            <person name="Durkin A.S."/>
            <person name="Torralba M."/>
            <person name="Methe B."/>
            <person name="Sutton G.G."/>
            <person name="Strausberg R.L."/>
            <person name="Nelson K.E."/>
        </authorList>
    </citation>
    <scope>NUCLEOTIDE SEQUENCE [LARGE SCALE GENOMIC DNA]</scope>
    <source>
        <strain evidence="1 2">RM3267</strain>
    </source>
</reference>
<dbReference type="Proteomes" id="UP000003082">
    <property type="component" value="Unassembled WGS sequence"/>
</dbReference>
<gene>
    <name evidence="1" type="ORF">CAMRE0001_3267</name>
</gene>
<keyword evidence="2" id="KW-1185">Reference proteome</keyword>
<organism evidence="1 2">
    <name type="scientific">Campylobacter rectus RM3267</name>
    <dbReference type="NCBI Taxonomy" id="553218"/>
    <lineage>
        <taxon>Bacteria</taxon>
        <taxon>Pseudomonadati</taxon>
        <taxon>Campylobacterota</taxon>
        <taxon>Epsilonproteobacteria</taxon>
        <taxon>Campylobacterales</taxon>
        <taxon>Campylobacteraceae</taxon>
        <taxon>Campylobacter</taxon>
    </lineage>
</organism>
<evidence type="ECO:0000313" key="1">
    <source>
        <dbReference type="EMBL" id="EEF12704.1"/>
    </source>
</evidence>
<proteinExistence type="predicted"/>
<dbReference type="AlphaFoldDB" id="B9D5L8"/>
<evidence type="ECO:0000313" key="2">
    <source>
        <dbReference type="Proteomes" id="UP000003082"/>
    </source>
</evidence>
<name>B9D5L8_CAMRE</name>
<dbReference type="EMBL" id="ACFU01000041">
    <property type="protein sequence ID" value="EEF12704.1"/>
    <property type="molecule type" value="Genomic_DNA"/>
</dbReference>
<sequence length="39" mass="4471">MVLVPCCVCGHFLKNRKVGQNVSRSAQVTSRRFKPVRRL</sequence>
<accession>B9D5L8</accession>
<comment type="caution">
    <text evidence="1">The sequence shown here is derived from an EMBL/GenBank/DDBJ whole genome shotgun (WGS) entry which is preliminary data.</text>
</comment>
<protein>
    <submittedName>
        <fullName evidence="1">Uncharacterized protein</fullName>
    </submittedName>
</protein>